<evidence type="ECO:0000313" key="4">
    <source>
        <dbReference type="EMBL" id="QBO58641.1"/>
    </source>
</evidence>
<dbReference type="KEGG" id="csal:NBC122_01826"/>
<dbReference type="Gene3D" id="1.10.357.10">
    <property type="entry name" value="Tetracycline Repressor, domain 2"/>
    <property type="match status" value="1"/>
</dbReference>
<dbReference type="Proteomes" id="UP000294419">
    <property type="component" value="Chromosome"/>
</dbReference>
<evidence type="ECO:0000313" key="5">
    <source>
        <dbReference type="Proteomes" id="UP000294419"/>
    </source>
</evidence>
<keyword evidence="5" id="KW-1185">Reference proteome</keyword>
<dbReference type="GO" id="GO:0003677">
    <property type="term" value="F:DNA binding"/>
    <property type="evidence" value="ECO:0007669"/>
    <property type="project" value="UniProtKB-UniRule"/>
</dbReference>
<dbReference type="PRINTS" id="PR00455">
    <property type="entry name" value="HTHTETR"/>
</dbReference>
<reference evidence="4 5" key="1">
    <citation type="submission" date="2019-03" db="EMBL/GenBank/DDBJ databases">
        <authorList>
            <person name="Kim H."/>
            <person name="Yu S.-M."/>
        </authorList>
    </citation>
    <scope>NUCLEOTIDE SEQUENCE [LARGE SCALE GENOMIC DNA]</scope>
    <source>
        <strain evidence="4 5">NBC122</strain>
    </source>
</reference>
<dbReference type="SUPFAM" id="SSF46689">
    <property type="entry name" value="Homeodomain-like"/>
    <property type="match status" value="1"/>
</dbReference>
<dbReference type="Pfam" id="PF00440">
    <property type="entry name" value="TetR_N"/>
    <property type="match status" value="1"/>
</dbReference>
<dbReference type="InterPro" id="IPR001647">
    <property type="entry name" value="HTH_TetR"/>
</dbReference>
<accession>A0A4P6ZG75</accession>
<keyword evidence="1 2" id="KW-0238">DNA-binding</keyword>
<dbReference type="RefSeq" id="WP_133440054.1">
    <property type="nucleotide sequence ID" value="NZ_CP037954.1"/>
</dbReference>
<dbReference type="AlphaFoldDB" id="A0A4P6ZG75"/>
<proteinExistence type="predicted"/>
<feature type="DNA-binding region" description="H-T-H motif" evidence="2">
    <location>
        <begin position="24"/>
        <end position="43"/>
    </location>
</feature>
<gene>
    <name evidence="4" type="ORF">NBC122_01826</name>
</gene>
<dbReference type="OrthoDB" id="594604at2"/>
<sequence>MSKKQDILDAALNIFTEVGTSAASTKSIAVEANVSEALIFKHFKNKDNLIEEIVKSGYREATKLVAEHLEYKTPENYISNLLDLPKILVLSNKNFWQMQYKITPLNVMAMTHHQLFMKSSHELLVKAFALLGYEEPDLEAEILLFIIDGLWKYIAANEFNSDHIDAIIRLAKKKYSIHS</sequence>
<evidence type="ECO:0000256" key="1">
    <source>
        <dbReference type="ARBA" id="ARBA00023125"/>
    </source>
</evidence>
<protein>
    <submittedName>
        <fullName evidence="4">HTH-type transcriptional repressor</fullName>
    </submittedName>
</protein>
<dbReference type="PANTHER" id="PTHR30328">
    <property type="entry name" value="TRANSCRIPTIONAL REPRESSOR"/>
    <property type="match status" value="1"/>
</dbReference>
<dbReference type="PANTHER" id="PTHR30328:SF54">
    <property type="entry name" value="HTH-TYPE TRANSCRIPTIONAL REPRESSOR SCO4008"/>
    <property type="match status" value="1"/>
</dbReference>
<feature type="domain" description="HTH tetR-type" evidence="3">
    <location>
        <begin position="1"/>
        <end position="61"/>
    </location>
</feature>
<name>A0A4P6ZG75_9FLAO</name>
<dbReference type="EMBL" id="CP037954">
    <property type="protein sequence ID" value="QBO58641.1"/>
    <property type="molecule type" value="Genomic_DNA"/>
</dbReference>
<dbReference type="PROSITE" id="PS50977">
    <property type="entry name" value="HTH_TETR_2"/>
    <property type="match status" value="1"/>
</dbReference>
<dbReference type="InterPro" id="IPR009057">
    <property type="entry name" value="Homeodomain-like_sf"/>
</dbReference>
<evidence type="ECO:0000259" key="3">
    <source>
        <dbReference type="PROSITE" id="PS50977"/>
    </source>
</evidence>
<dbReference type="InterPro" id="IPR050109">
    <property type="entry name" value="HTH-type_TetR-like_transc_reg"/>
</dbReference>
<evidence type="ECO:0000256" key="2">
    <source>
        <dbReference type="PROSITE-ProRule" id="PRU00335"/>
    </source>
</evidence>
<organism evidence="4 5">
    <name type="scientific">Chryseobacterium salivictor</name>
    <dbReference type="NCBI Taxonomy" id="2547600"/>
    <lineage>
        <taxon>Bacteria</taxon>
        <taxon>Pseudomonadati</taxon>
        <taxon>Bacteroidota</taxon>
        <taxon>Flavobacteriia</taxon>
        <taxon>Flavobacteriales</taxon>
        <taxon>Weeksellaceae</taxon>
        <taxon>Chryseobacterium group</taxon>
        <taxon>Chryseobacterium</taxon>
    </lineage>
</organism>